<organism evidence="1 2">
    <name type="scientific">Ditylenchus dipsaci</name>
    <dbReference type="NCBI Taxonomy" id="166011"/>
    <lineage>
        <taxon>Eukaryota</taxon>
        <taxon>Metazoa</taxon>
        <taxon>Ecdysozoa</taxon>
        <taxon>Nematoda</taxon>
        <taxon>Chromadorea</taxon>
        <taxon>Rhabditida</taxon>
        <taxon>Tylenchina</taxon>
        <taxon>Tylenchomorpha</taxon>
        <taxon>Sphaerularioidea</taxon>
        <taxon>Anguinidae</taxon>
        <taxon>Anguininae</taxon>
        <taxon>Ditylenchus</taxon>
    </lineage>
</organism>
<sequence>MDNGACETVCFEHWIEEDCKLEKSPNLKRVVYLAMNCLSNTTHTISVIFEKENQLNEYFDWIQEGFIGPKRGIVSE</sequence>
<evidence type="ECO:0000313" key="2">
    <source>
        <dbReference type="WBParaSite" id="jg18005"/>
    </source>
</evidence>
<proteinExistence type="predicted"/>
<keyword evidence="1" id="KW-1185">Reference proteome</keyword>
<evidence type="ECO:0000313" key="1">
    <source>
        <dbReference type="Proteomes" id="UP000887574"/>
    </source>
</evidence>
<dbReference type="AlphaFoldDB" id="A0A915DB44"/>
<dbReference type="Proteomes" id="UP000887574">
    <property type="component" value="Unplaced"/>
</dbReference>
<name>A0A915DB44_9BILA</name>
<protein>
    <submittedName>
        <fullName evidence="2">Uncharacterized protein</fullName>
    </submittedName>
</protein>
<reference evidence="2" key="1">
    <citation type="submission" date="2022-11" db="UniProtKB">
        <authorList>
            <consortium name="WormBaseParasite"/>
        </authorList>
    </citation>
    <scope>IDENTIFICATION</scope>
</reference>
<accession>A0A915DB44</accession>
<dbReference type="WBParaSite" id="jg18005">
    <property type="protein sequence ID" value="jg18005"/>
    <property type="gene ID" value="jg18005"/>
</dbReference>